<name>A0A432LK97_9BACT</name>
<dbReference type="PANTHER" id="PTHR46401:SF2">
    <property type="entry name" value="GLYCOSYLTRANSFERASE WBBK-RELATED"/>
    <property type="match status" value="1"/>
</dbReference>
<dbReference type="Gene3D" id="3.40.50.2000">
    <property type="entry name" value="Glycogen Phosphorylase B"/>
    <property type="match status" value="2"/>
</dbReference>
<sequence length="358" mass="41890">MEIVNDKMRIYYYHTQDAEHIINEWKCGRYPSHLLYGATCFAENGIETVMHKHRQENNRLRRMVRVAWQVMRCREQYDVLYGSSHRGLELLIMLRAIGIYRHPICIWHHQPITKARGLLREYVSRLYYRGIDHLFMFSKTIAKMSERSVKCRPERISVAHWGADIDYYDRFMREHREQRSGFISSGMERRDMPTLISAFNNTALPLRIFSITKYLGNDYEKIIGSIERRENIMVTFNNRLMIDKLTAEVNRSACVVICCQPTNYTVGLTTVVEALALGIPIICSRNPQMPMDIEAEGCGLLIDYGDVAGWERAIRFIAENPEEAKRMGERGRKLAEKVYNIRQCTREMAAVMKKMKGK</sequence>
<dbReference type="OrthoDB" id="834818at2"/>
<dbReference type="RefSeq" id="WP_126678402.1">
    <property type="nucleotide sequence ID" value="NZ_RYYU01000001.1"/>
</dbReference>
<dbReference type="Pfam" id="PF00534">
    <property type="entry name" value="Glycos_transf_1"/>
    <property type="match status" value="1"/>
</dbReference>
<protein>
    <submittedName>
        <fullName evidence="3">Glycosyltransferase</fullName>
    </submittedName>
</protein>
<evidence type="ECO:0000256" key="1">
    <source>
        <dbReference type="ARBA" id="ARBA00022679"/>
    </source>
</evidence>
<keyword evidence="4" id="KW-1185">Reference proteome</keyword>
<proteinExistence type="predicted"/>
<dbReference type="AlphaFoldDB" id="A0A432LK97"/>
<dbReference type="GO" id="GO:0016757">
    <property type="term" value="F:glycosyltransferase activity"/>
    <property type="evidence" value="ECO:0007669"/>
    <property type="project" value="InterPro"/>
</dbReference>
<dbReference type="InterPro" id="IPR001296">
    <property type="entry name" value="Glyco_trans_1"/>
</dbReference>
<feature type="domain" description="Glycosyl transferase family 1" evidence="2">
    <location>
        <begin position="220"/>
        <end position="333"/>
    </location>
</feature>
<comment type="caution">
    <text evidence="3">The sequence shown here is derived from an EMBL/GenBank/DDBJ whole genome shotgun (WGS) entry which is preliminary data.</text>
</comment>
<organism evidence="3 4">
    <name type="scientific">Prevotella koreensis</name>
    <dbReference type="NCBI Taxonomy" id="2490854"/>
    <lineage>
        <taxon>Bacteria</taxon>
        <taxon>Pseudomonadati</taxon>
        <taxon>Bacteroidota</taxon>
        <taxon>Bacteroidia</taxon>
        <taxon>Bacteroidales</taxon>
        <taxon>Prevotellaceae</taxon>
        <taxon>Prevotella</taxon>
    </lineage>
</organism>
<dbReference type="PANTHER" id="PTHR46401">
    <property type="entry name" value="GLYCOSYLTRANSFERASE WBBK-RELATED"/>
    <property type="match status" value="1"/>
</dbReference>
<evidence type="ECO:0000313" key="4">
    <source>
        <dbReference type="Proteomes" id="UP000278983"/>
    </source>
</evidence>
<dbReference type="EMBL" id="RYYU01000001">
    <property type="protein sequence ID" value="RUL59240.1"/>
    <property type="molecule type" value="Genomic_DNA"/>
</dbReference>
<dbReference type="CDD" id="cd03801">
    <property type="entry name" value="GT4_PimA-like"/>
    <property type="match status" value="1"/>
</dbReference>
<dbReference type="Proteomes" id="UP000278983">
    <property type="component" value="Unassembled WGS sequence"/>
</dbReference>
<gene>
    <name evidence="3" type="ORF">EHV08_05370</name>
</gene>
<dbReference type="SUPFAM" id="SSF53756">
    <property type="entry name" value="UDP-Glycosyltransferase/glycogen phosphorylase"/>
    <property type="match status" value="1"/>
</dbReference>
<reference evidence="3 4" key="1">
    <citation type="submission" date="2018-12" db="EMBL/GenBank/DDBJ databases">
        <title>Genome sequencing of Prevotella sp. KCOM 3155 (= JS262).</title>
        <authorList>
            <person name="Kook J.-K."/>
            <person name="Park S.-N."/>
            <person name="Lim Y.K."/>
        </authorList>
    </citation>
    <scope>NUCLEOTIDE SEQUENCE [LARGE SCALE GENOMIC DNA]</scope>
    <source>
        <strain evidence="3 4">KCOM 3155</strain>
    </source>
</reference>
<evidence type="ECO:0000259" key="2">
    <source>
        <dbReference type="Pfam" id="PF00534"/>
    </source>
</evidence>
<accession>A0A432LK97</accession>
<dbReference type="GO" id="GO:0009103">
    <property type="term" value="P:lipopolysaccharide biosynthetic process"/>
    <property type="evidence" value="ECO:0007669"/>
    <property type="project" value="TreeGrafter"/>
</dbReference>
<keyword evidence="1 3" id="KW-0808">Transferase</keyword>
<evidence type="ECO:0000313" key="3">
    <source>
        <dbReference type="EMBL" id="RUL59240.1"/>
    </source>
</evidence>